<accession>A0AAD5UTF4</accession>
<keyword evidence="3" id="KW-1185">Reference proteome</keyword>
<dbReference type="Proteomes" id="UP001212997">
    <property type="component" value="Unassembled WGS sequence"/>
</dbReference>
<feature type="compositionally biased region" description="Acidic residues" evidence="1">
    <location>
        <begin position="99"/>
        <end position="117"/>
    </location>
</feature>
<comment type="caution">
    <text evidence="2">The sequence shown here is derived from an EMBL/GenBank/DDBJ whole genome shotgun (WGS) entry which is preliminary data.</text>
</comment>
<evidence type="ECO:0000313" key="2">
    <source>
        <dbReference type="EMBL" id="KAJ3473370.1"/>
    </source>
</evidence>
<proteinExistence type="predicted"/>
<dbReference type="AlphaFoldDB" id="A0AAD5UTF4"/>
<gene>
    <name evidence="2" type="ORF">NLI96_g13034</name>
</gene>
<organism evidence="2 3">
    <name type="scientific">Meripilus lineatus</name>
    <dbReference type="NCBI Taxonomy" id="2056292"/>
    <lineage>
        <taxon>Eukaryota</taxon>
        <taxon>Fungi</taxon>
        <taxon>Dikarya</taxon>
        <taxon>Basidiomycota</taxon>
        <taxon>Agaricomycotina</taxon>
        <taxon>Agaricomycetes</taxon>
        <taxon>Polyporales</taxon>
        <taxon>Meripilaceae</taxon>
        <taxon>Meripilus</taxon>
    </lineage>
</organism>
<evidence type="ECO:0000256" key="1">
    <source>
        <dbReference type="SAM" id="MobiDB-lite"/>
    </source>
</evidence>
<evidence type="ECO:0000313" key="3">
    <source>
        <dbReference type="Proteomes" id="UP001212997"/>
    </source>
</evidence>
<name>A0AAD5UTF4_9APHY</name>
<reference evidence="2" key="1">
    <citation type="submission" date="2022-07" db="EMBL/GenBank/DDBJ databases">
        <title>Genome Sequence of Physisporinus lineatus.</title>
        <authorList>
            <person name="Buettner E."/>
        </authorList>
    </citation>
    <scope>NUCLEOTIDE SEQUENCE</scope>
    <source>
        <strain evidence="2">VT162</strain>
    </source>
</reference>
<feature type="region of interest" description="Disordered" evidence="1">
    <location>
        <begin position="85"/>
        <end position="117"/>
    </location>
</feature>
<protein>
    <submittedName>
        <fullName evidence="2">Uncharacterized protein</fullName>
    </submittedName>
</protein>
<dbReference type="EMBL" id="JANAWD010001424">
    <property type="protein sequence ID" value="KAJ3473370.1"/>
    <property type="molecule type" value="Genomic_DNA"/>
</dbReference>
<sequence length="117" mass="13602">MRDFDFKPEALVLARQTQIEKSLNRKMKPRYDGPFIVVSRNKGGAYILCELDGTVFDRPVAAFRLLPYFARQQLKVPPQFYDITPERLREMKNSKSQGDDDETEADENDETPAEEEE</sequence>